<dbReference type="Proteomes" id="UP000250235">
    <property type="component" value="Unassembled WGS sequence"/>
</dbReference>
<sequence>MAAAPPRMAAPQRAMAAHVARPMLRGRCLRRAPVARLVGRSAASWLRKLFHAGRPMDSRPWRNLLRHNQALRPRPCSIHRTAMRSRARPCGARYIGGGRRRASAVRRCSGIVATANFLLGFVWACPGRPMKFPADIRYRADFGRF</sequence>
<dbReference type="EMBL" id="KQ991563">
    <property type="protein sequence ID" value="KZV51887.1"/>
    <property type="molecule type" value="Genomic_DNA"/>
</dbReference>
<proteinExistence type="predicted"/>
<keyword evidence="2" id="KW-1185">Reference proteome</keyword>
<reference evidence="1 2" key="1">
    <citation type="journal article" date="2015" name="Proc. Natl. Acad. Sci. U.S.A.">
        <title>The resurrection genome of Boea hygrometrica: A blueprint for survival of dehydration.</title>
        <authorList>
            <person name="Xiao L."/>
            <person name="Yang G."/>
            <person name="Zhang L."/>
            <person name="Yang X."/>
            <person name="Zhao S."/>
            <person name="Ji Z."/>
            <person name="Zhou Q."/>
            <person name="Hu M."/>
            <person name="Wang Y."/>
            <person name="Chen M."/>
            <person name="Xu Y."/>
            <person name="Jin H."/>
            <person name="Xiao X."/>
            <person name="Hu G."/>
            <person name="Bao F."/>
            <person name="Hu Y."/>
            <person name="Wan P."/>
            <person name="Li L."/>
            <person name="Deng X."/>
            <person name="Kuang T."/>
            <person name="Xiang C."/>
            <person name="Zhu J.K."/>
            <person name="Oliver M.J."/>
            <person name="He Y."/>
        </authorList>
    </citation>
    <scope>NUCLEOTIDE SEQUENCE [LARGE SCALE GENOMIC DNA]</scope>
    <source>
        <strain evidence="2">cv. XS01</strain>
    </source>
</reference>
<gene>
    <name evidence="1" type="ORF">F511_13571</name>
</gene>
<evidence type="ECO:0000313" key="1">
    <source>
        <dbReference type="EMBL" id="KZV51887.1"/>
    </source>
</evidence>
<accession>A0A2Z7D0Y0</accession>
<evidence type="ECO:0000313" key="2">
    <source>
        <dbReference type="Proteomes" id="UP000250235"/>
    </source>
</evidence>
<organism evidence="1 2">
    <name type="scientific">Dorcoceras hygrometricum</name>
    <dbReference type="NCBI Taxonomy" id="472368"/>
    <lineage>
        <taxon>Eukaryota</taxon>
        <taxon>Viridiplantae</taxon>
        <taxon>Streptophyta</taxon>
        <taxon>Embryophyta</taxon>
        <taxon>Tracheophyta</taxon>
        <taxon>Spermatophyta</taxon>
        <taxon>Magnoliopsida</taxon>
        <taxon>eudicotyledons</taxon>
        <taxon>Gunneridae</taxon>
        <taxon>Pentapetalae</taxon>
        <taxon>asterids</taxon>
        <taxon>lamiids</taxon>
        <taxon>Lamiales</taxon>
        <taxon>Gesneriaceae</taxon>
        <taxon>Didymocarpoideae</taxon>
        <taxon>Trichosporeae</taxon>
        <taxon>Loxocarpinae</taxon>
        <taxon>Dorcoceras</taxon>
    </lineage>
</organism>
<name>A0A2Z7D0Y0_9LAMI</name>
<protein>
    <submittedName>
        <fullName evidence="1">Uncharacterized protein</fullName>
    </submittedName>
</protein>
<dbReference type="AlphaFoldDB" id="A0A2Z7D0Y0"/>